<feature type="non-terminal residue" evidence="14">
    <location>
        <position position="1"/>
    </location>
</feature>
<evidence type="ECO:0000256" key="5">
    <source>
        <dbReference type="ARBA" id="ARBA00022679"/>
    </source>
</evidence>
<dbReference type="Pfam" id="PF00135">
    <property type="entry name" value="COesterase"/>
    <property type="match status" value="1"/>
</dbReference>
<evidence type="ECO:0000256" key="1">
    <source>
        <dbReference type="ARBA" id="ARBA00004606"/>
    </source>
</evidence>
<keyword evidence="5" id="KW-0808">Transferase</keyword>
<dbReference type="InterPro" id="IPR019826">
    <property type="entry name" value="Carboxylesterase_B_AS"/>
</dbReference>
<dbReference type="Gene3D" id="3.40.50.1820">
    <property type="entry name" value="alpha/beta hydrolase"/>
    <property type="match status" value="1"/>
</dbReference>
<dbReference type="EC" id="3.1.1.-" evidence="11"/>
<proteinExistence type="inferred from homology"/>
<keyword evidence="3" id="KW-0719">Serine esterase</keyword>
<evidence type="ECO:0000259" key="12">
    <source>
        <dbReference type="Pfam" id="PF00135"/>
    </source>
</evidence>
<evidence type="ECO:0000313" key="15">
    <source>
        <dbReference type="Proteomes" id="UP001177023"/>
    </source>
</evidence>
<dbReference type="Pfam" id="PF02434">
    <property type="entry name" value="Fringe"/>
    <property type="match status" value="1"/>
</dbReference>
<evidence type="ECO:0000256" key="8">
    <source>
        <dbReference type="ARBA" id="ARBA00022968"/>
    </source>
</evidence>
<keyword evidence="6" id="KW-0812">Transmembrane</keyword>
<evidence type="ECO:0000256" key="3">
    <source>
        <dbReference type="ARBA" id="ARBA00022487"/>
    </source>
</evidence>
<feature type="domain" description="Fringe-like glycosyltransferase" evidence="13">
    <location>
        <begin position="57"/>
        <end position="233"/>
    </location>
</feature>
<evidence type="ECO:0000256" key="2">
    <source>
        <dbReference type="ARBA" id="ARBA00005964"/>
    </source>
</evidence>
<dbReference type="Proteomes" id="UP001177023">
    <property type="component" value="Unassembled WGS sequence"/>
</dbReference>
<comment type="similarity">
    <text evidence="2 11">Belongs to the type-B carboxylesterase/lipase family.</text>
</comment>
<comment type="subcellular location">
    <subcellularLocation>
        <location evidence="1">Membrane</location>
        <topology evidence="1">Single-pass type II membrane protein</topology>
    </subcellularLocation>
</comment>
<dbReference type="AlphaFoldDB" id="A0AA36C6V2"/>
<evidence type="ECO:0000256" key="4">
    <source>
        <dbReference type="ARBA" id="ARBA00022676"/>
    </source>
</evidence>
<evidence type="ECO:0000313" key="14">
    <source>
        <dbReference type="EMBL" id="CAJ0560485.1"/>
    </source>
</evidence>
<name>A0AA36C6V2_9BILA</name>
<dbReference type="Gene3D" id="3.90.550.50">
    <property type="match status" value="1"/>
</dbReference>
<feature type="domain" description="Carboxylesterase type B" evidence="12">
    <location>
        <begin position="280"/>
        <end position="576"/>
    </location>
</feature>
<dbReference type="PROSITE" id="PS00122">
    <property type="entry name" value="CARBOXYLESTERASE_B_1"/>
    <property type="match status" value="1"/>
</dbReference>
<keyword evidence="4" id="KW-0328">Glycosyltransferase</keyword>
<evidence type="ECO:0000256" key="11">
    <source>
        <dbReference type="RuleBase" id="RU361235"/>
    </source>
</evidence>
<keyword evidence="10" id="KW-0472">Membrane</keyword>
<dbReference type="InterPro" id="IPR003378">
    <property type="entry name" value="Fringe-like_glycosylTrfase"/>
</dbReference>
<evidence type="ECO:0000259" key="13">
    <source>
        <dbReference type="Pfam" id="PF02434"/>
    </source>
</evidence>
<keyword evidence="8" id="KW-0735">Signal-anchor</keyword>
<protein>
    <recommendedName>
        <fullName evidence="11">Carboxylic ester hydrolase</fullName>
        <ecNumber evidence="11">3.1.1.-</ecNumber>
    </recommendedName>
</protein>
<keyword evidence="9" id="KW-1133">Transmembrane helix</keyword>
<keyword evidence="15" id="KW-1185">Reference proteome</keyword>
<dbReference type="GO" id="GO:0052689">
    <property type="term" value="F:carboxylic ester hydrolase activity"/>
    <property type="evidence" value="ECO:0007669"/>
    <property type="project" value="UniProtKB-KW"/>
</dbReference>
<evidence type="ECO:0000256" key="7">
    <source>
        <dbReference type="ARBA" id="ARBA00022801"/>
    </source>
</evidence>
<dbReference type="InterPro" id="IPR002018">
    <property type="entry name" value="CarbesteraseB"/>
</dbReference>
<evidence type="ECO:0000256" key="9">
    <source>
        <dbReference type="ARBA" id="ARBA00022989"/>
    </source>
</evidence>
<reference evidence="14" key="1">
    <citation type="submission" date="2023-06" db="EMBL/GenBank/DDBJ databases">
        <authorList>
            <person name="Delattre M."/>
        </authorList>
    </citation>
    <scope>NUCLEOTIDE SEQUENCE</scope>
    <source>
        <strain evidence="14">AF72</strain>
    </source>
</reference>
<sequence length="602" mass="68011">MTSRKWPMIVVGFVIVFYALKLAFPGGQYSRRNDSQLAHCIRVSPEAKTLPRTGNLFCWAMTSTKYHENRVIAVNQTWLPRCDHGQFFTNDVMDPRLNIAYSTVFAGIPDYYTNLFFKTRYALHYIYREISGSFDWYLKADDDTYVVVENLRAYLAGLDPSIPYFLGYRLRPFLVTKKRSQFREHGYNAGGAGYVLSRAAMKLFAERMYGNETLCPDDEDEDVGLARCFANIQIYPHDTRNELGQQRFNTLRPNEMYKGTGLEALYWNYYGALEGGGFSEVFLGIPFAKPPIGTLRFEKPKPPESWEDVLDATKYGPACYPHNKTEIREPTSEDCLHLGVIRPKEAKTSEKLPVLVWIHPGGYSVSSASNYHYSGLANIYNPHGIIAVVIQYRLGFFGFFSDGTELPGNLGLWDQIAALKFIQETIEDFGGDKNKVTIWGMSAGGASASQLALSPHAQGLFHRQIAMSGGALMNWAFGENVILHSNAMAKELGCSSTAQLKECLQELPVAKFYDAVEVLGSSQYSMDLLKWHPRVDGDLFPAEPEVLIKKALKRPQLMGVAEKESLFFVILNEGKSMQTLEVDPSEFHNFDRKELEKRIKTS</sequence>
<evidence type="ECO:0000256" key="6">
    <source>
        <dbReference type="ARBA" id="ARBA00022692"/>
    </source>
</evidence>
<dbReference type="EMBL" id="CATQJA010000450">
    <property type="protein sequence ID" value="CAJ0560485.1"/>
    <property type="molecule type" value="Genomic_DNA"/>
</dbReference>
<dbReference type="GO" id="GO:0016020">
    <property type="term" value="C:membrane"/>
    <property type="evidence" value="ECO:0007669"/>
    <property type="project" value="UniProtKB-SubCell"/>
</dbReference>
<dbReference type="PANTHER" id="PTHR44590:SF4">
    <property type="entry name" value="CARBOXYLIC ESTER HYDROLASE"/>
    <property type="match status" value="1"/>
</dbReference>
<evidence type="ECO:0000256" key="10">
    <source>
        <dbReference type="ARBA" id="ARBA00023136"/>
    </source>
</evidence>
<accession>A0AA36C6V2</accession>
<comment type="caution">
    <text evidence="14">The sequence shown here is derived from an EMBL/GenBank/DDBJ whole genome shotgun (WGS) entry which is preliminary data.</text>
</comment>
<dbReference type="InterPro" id="IPR029058">
    <property type="entry name" value="AB_hydrolase_fold"/>
</dbReference>
<dbReference type="PANTHER" id="PTHR44590">
    <property type="entry name" value="CARBOXYLIC ESTER HYDROLASE-RELATED"/>
    <property type="match status" value="1"/>
</dbReference>
<dbReference type="GO" id="GO:0016757">
    <property type="term" value="F:glycosyltransferase activity"/>
    <property type="evidence" value="ECO:0007669"/>
    <property type="project" value="UniProtKB-KW"/>
</dbReference>
<organism evidence="14 15">
    <name type="scientific">Mesorhabditis spiculigera</name>
    <dbReference type="NCBI Taxonomy" id="96644"/>
    <lineage>
        <taxon>Eukaryota</taxon>
        <taxon>Metazoa</taxon>
        <taxon>Ecdysozoa</taxon>
        <taxon>Nematoda</taxon>
        <taxon>Chromadorea</taxon>
        <taxon>Rhabditida</taxon>
        <taxon>Rhabditina</taxon>
        <taxon>Rhabditomorpha</taxon>
        <taxon>Rhabditoidea</taxon>
        <taxon>Rhabditidae</taxon>
        <taxon>Mesorhabditinae</taxon>
        <taxon>Mesorhabditis</taxon>
    </lineage>
</organism>
<keyword evidence="7 11" id="KW-0378">Hydrolase</keyword>
<dbReference type="SUPFAM" id="SSF53474">
    <property type="entry name" value="alpha/beta-Hydrolases"/>
    <property type="match status" value="1"/>
</dbReference>
<gene>
    <name evidence="14" type="ORF">MSPICULIGERA_LOCUS1570</name>
</gene>